<organism evidence="6 7">
    <name type="scientific">Amborella trichopoda</name>
    <dbReference type="NCBI Taxonomy" id="13333"/>
    <lineage>
        <taxon>Eukaryota</taxon>
        <taxon>Viridiplantae</taxon>
        <taxon>Streptophyta</taxon>
        <taxon>Embryophyta</taxon>
        <taxon>Tracheophyta</taxon>
        <taxon>Spermatophyta</taxon>
        <taxon>Magnoliopsida</taxon>
        <taxon>Amborellales</taxon>
        <taxon>Amborellaceae</taxon>
        <taxon>Amborella</taxon>
    </lineage>
</organism>
<dbReference type="InterPro" id="IPR001087">
    <property type="entry name" value="GDSL"/>
</dbReference>
<evidence type="ECO:0000256" key="4">
    <source>
        <dbReference type="ARBA" id="ARBA00023180"/>
    </source>
</evidence>
<accession>W1P6R2</accession>
<dbReference type="SUPFAM" id="SSF52266">
    <property type="entry name" value="SGNH hydrolase"/>
    <property type="match status" value="1"/>
</dbReference>
<dbReference type="Gramene" id="ERN03271">
    <property type="protein sequence ID" value="ERN03271"/>
    <property type="gene ID" value="AMTR_s00003p00205650"/>
</dbReference>
<dbReference type="eggNOG" id="ENOG502QTD0">
    <property type="taxonomic scope" value="Eukaryota"/>
</dbReference>
<dbReference type="PANTHER" id="PTHR22835:SF275">
    <property type="entry name" value="OS01G0331100 PROTEIN"/>
    <property type="match status" value="1"/>
</dbReference>
<dbReference type="EMBL" id="KI394358">
    <property type="protein sequence ID" value="ERN03271.1"/>
    <property type="molecule type" value="Genomic_DNA"/>
</dbReference>
<dbReference type="Gene3D" id="3.40.50.1110">
    <property type="entry name" value="SGNH hydrolase"/>
    <property type="match status" value="1"/>
</dbReference>
<evidence type="ECO:0000313" key="6">
    <source>
        <dbReference type="EMBL" id="ERN03271.1"/>
    </source>
</evidence>
<keyword evidence="4" id="KW-0325">Glycoprotein</keyword>
<keyword evidence="2 5" id="KW-0732">Signal</keyword>
<dbReference type="PANTHER" id="PTHR22835">
    <property type="entry name" value="ZINC FINGER FYVE DOMAIN CONTAINING PROTEIN"/>
    <property type="match status" value="1"/>
</dbReference>
<evidence type="ECO:0000256" key="2">
    <source>
        <dbReference type="ARBA" id="ARBA00022729"/>
    </source>
</evidence>
<dbReference type="KEGG" id="atr:18431408"/>
<evidence type="ECO:0000256" key="1">
    <source>
        <dbReference type="ARBA" id="ARBA00008668"/>
    </source>
</evidence>
<keyword evidence="7" id="KW-1185">Reference proteome</keyword>
<dbReference type="CDD" id="cd01837">
    <property type="entry name" value="SGNH_plant_lipase_like"/>
    <property type="match status" value="1"/>
</dbReference>
<comment type="similarity">
    <text evidence="1">Belongs to the 'GDSL' lipolytic enzyme family.</text>
</comment>
<evidence type="ECO:0000256" key="3">
    <source>
        <dbReference type="ARBA" id="ARBA00022801"/>
    </source>
</evidence>
<evidence type="ECO:0000313" key="7">
    <source>
        <dbReference type="Proteomes" id="UP000017836"/>
    </source>
</evidence>
<reference evidence="7" key="1">
    <citation type="journal article" date="2013" name="Science">
        <title>The Amborella genome and the evolution of flowering plants.</title>
        <authorList>
            <consortium name="Amborella Genome Project"/>
        </authorList>
    </citation>
    <scope>NUCLEOTIDE SEQUENCE [LARGE SCALE GENOMIC DNA]</scope>
</reference>
<sequence>MGSQSHISTFLLYLLSLISWSLVIGERCNGKEPIIFNFGDSNSDTGGLLAGLGLPVGPPNGRTFFNEPTGRFCDGRLAIDFLCESLNASYLSAYLESLAPNFKNGANFAIAGSATLPPFQPFALNIQVSQFLRFKTRTLQLIKKDASLGSSLPSENGFQEALYAFDIGQNDLSHAFSKNLTYQQVIRKIPTILSQIKSAIELIHQQGGRKFWVHNTGPLGCLPQKVAMFGGKNVALDAAGCLSYFNEAAKVLNLGLRRVCAELRAELHDATIIYVDIYAIKYDLIVNYSKYGFESPLMACCGYGGPPFNFNDKVRCGQSGYINGRMVSAEACKEGLRFVSWDGIHYTEAANAIISSKILSTNYSQPPLRFDWFCST</sequence>
<dbReference type="AlphaFoldDB" id="W1P6R2"/>
<gene>
    <name evidence="6" type="ORF">AMTR_s00003p00205650</name>
</gene>
<feature type="signal peptide" evidence="5">
    <location>
        <begin position="1"/>
        <end position="25"/>
    </location>
</feature>
<dbReference type="InterPro" id="IPR036514">
    <property type="entry name" value="SGNH_hydro_sf"/>
</dbReference>
<dbReference type="OrthoDB" id="655468at2759"/>
<dbReference type="Pfam" id="PF00657">
    <property type="entry name" value="Lipase_GDSL"/>
    <property type="match status" value="1"/>
</dbReference>
<dbReference type="InterPro" id="IPR035669">
    <property type="entry name" value="SGNH_plant_lipase-like"/>
</dbReference>
<protein>
    <submittedName>
        <fullName evidence="6">Uncharacterized protein</fullName>
    </submittedName>
</protein>
<name>W1P6R2_AMBTC</name>
<dbReference type="HOGENOM" id="CLU_015101_2_0_1"/>
<dbReference type="GO" id="GO:0016788">
    <property type="term" value="F:hydrolase activity, acting on ester bonds"/>
    <property type="evidence" value="ECO:0007669"/>
    <property type="project" value="InterPro"/>
</dbReference>
<dbReference type="Proteomes" id="UP000017836">
    <property type="component" value="Unassembled WGS sequence"/>
</dbReference>
<dbReference type="OMA" id="AKNLWIH"/>
<evidence type="ECO:0000256" key="5">
    <source>
        <dbReference type="SAM" id="SignalP"/>
    </source>
</evidence>
<feature type="chain" id="PRO_5004807156" evidence="5">
    <location>
        <begin position="26"/>
        <end position="376"/>
    </location>
</feature>
<proteinExistence type="inferred from homology"/>
<keyword evidence="3" id="KW-0378">Hydrolase</keyword>